<keyword evidence="1" id="KW-0472">Membrane</keyword>
<comment type="caution">
    <text evidence="2">The sequence shown here is derived from an EMBL/GenBank/DDBJ whole genome shotgun (WGS) entry which is preliminary data.</text>
</comment>
<keyword evidence="1" id="KW-1133">Transmembrane helix</keyword>
<keyword evidence="1" id="KW-0812">Transmembrane</keyword>
<name>A0ABR1C0Y9_NECAM</name>
<feature type="transmembrane region" description="Helical" evidence="1">
    <location>
        <begin position="51"/>
        <end position="72"/>
    </location>
</feature>
<accession>A0ABR1C0Y9</accession>
<feature type="transmembrane region" description="Helical" evidence="1">
    <location>
        <begin position="156"/>
        <end position="180"/>
    </location>
</feature>
<protein>
    <recommendedName>
        <fullName evidence="4">MARVEL domain-containing protein</fullName>
    </recommendedName>
</protein>
<evidence type="ECO:0008006" key="4">
    <source>
        <dbReference type="Google" id="ProtNLM"/>
    </source>
</evidence>
<keyword evidence="3" id="KW-1185">Reference proteome</keyword>
<sequence length="205" mass="23757">MFAILYSSFSVQPSPDMSKKVHFKYQEKTVEEPRYDEDFCCRVTYKGASGVVIVLESLYLLYYILILVFASVNHRQAWSIVVISVNLFLLFLQIVVAALGVWKEQHRLLQTHVIFLSLTLAWDLIMTTGFFILAVYPSAKENKLINYKGAEFNARIFGIVMGCAMILFFVLRILTTWIIWKYWCLLRAKERQGGQKKYSAVLTDL</sequence>
<dbReference type="EMBL" id="JAVFWL010000002">
    <property type="protein sequence ID" value="KAK6732193.1"/>
    <property type="molecule type" value="Genomic_DNA"/>
</dbReference>
<proteinExistence type="predicted"/>
<dbReference type="Proteomes" id="UP001303046">
    <property type="component" value="Unassembled WGS sequence"/>
</dbReference>
<evidence type="ECO:0000256" key="1">
    <source>
        <dbReference type="SAM" id="Phobius"/>
    </source>
</evidence>
<organism evidence="2 3">
    <name type="scientific">Necator americanus</name>
    <name type="common">Human hookworm</name>
    <dbReference type="NCBI Taxonomy" id="51031"/>
    <lineage>
        <taxon>Eukaryota</taxon>
        <taxon>Metazoa</taxon>
        <taxon>Ecdysozoa</taxon>
        <taxon>Nematoda</taxon>
        <taxon>Chromadorea</taxon>
        <taxon>Rhabditida</taxon>
        <taxon>Rhabditina</taxon>
        <taxon>Rhabditomorpha</taxon>
        <taxon>Strongyloidea</taxon>
        <taxon>Ancylostomatidae</taxon>
        <taxon>Bunostominae</taxon>
        <taxon>Necator</taxon>
    </lineage>
</organism>
<evidence type="ECO:0000313" key="3">
    <source>
        <dbReference type="Proteomes" id="UP001303046"/>
    </source>
</evidence>
<feature type="transmembrane region" description="Helical" evidence="1">
    <location>
        <begin position="113"/>
        <end position="136"/>
    </location>
</feature>
<reference evidence="2 3" key="1">
    <citation type="submission" date="2023-08" db="EMBL/GenBank/DDBJ databases">
        <title>A Necator americanus chromosomal reference genome.</title>
        <authorList>
            <person name="Ilik V."/>
            <person name="Petrzelkova K.J."/>
            <person name="Pardy F."/>
            <person name="Fuh T."/>
            <person name="Niatou-Singa F.S."/>
            <person name="Gouil Q."/>
            <person name="Baker L."/>
            <person name="Ritchie M.E."/>
            <person name="Jex A.R."/>
            <person name="Gazzola D."/>
            <person name="Li H."/>
            <person name="Toshio Fujiwara R."/>
            <person name="Zhan B."/>
            <person name="Aroian R.V."/>
            <person name="Pafco B."/>
            <person name="Schwarz E.M."/>
        </authorList>
    </citation>
    <scope>NUCLEOTIDE SEQUENCE [LARGE SCALE GENOMIC DNA]</scope>
    <source>
        <strain evidence="2 3">Aroian</strain>
        <tissue evidence="2">Whole animal</tissue>
    </source>
</reference>
<evidence type="ECO:0000313" key="2">
    <source>
        <dbReference type="EMBL" id="KAK6732193.1"/>
    </source>
</evidence>
<gene>
    <name evidence="2" type="primary">Necator_chrII.g4315</name>
    <name evidence="2" type="ORF">RB195_016523</name>
</gene>
<feature type="transmembrane region" description="Helical" evidence="1">
    <location>
        <begin position="78"/>
        <end position="101"/>
    </location>
</feature>